<accession>A0A7J7JL14</accession>
<evidence type="ECO:0000313" key="9">
    <source>
        <dbReference type="Proteomes" id="UP000593567"/>
    </source>
</evidence>
<keyword evidence="9" id="KW-1185">Reference proteome</keyword>
<keyword evidence="3" id="KW-0963">Cytoplasm</keyword>
<dbReference type="AlphaFoldDB" id="A0A7J7JL14"/>
<dbReference type="GO" id="GO:0005737">
    <property type="term" value="C:cytoplasm"/>
    <property type="evidence" value="ECO:0007669"/>
    <property type="project" value="UniProtKB-SubCell"/>
</dbReference>
<keyword evidence="4" id="KW-0143">Chaperone</keyword>
<protein>
    <recommendedName>
        <fullName evidence="7">J domain-containing protein</fullName>
    </recommendedName>
</protein>
<dbReference type="Pfam" id="PF00226">
    <property type="entry name" value="DnaJ"/>
    <property type="match status" value="1"/>
</dbReference>
<dbReference type="InterPro" id="IPR001623">
    <property type="entry name" value="DnaJ_domain"/>
</dbReference>
<feature type="domain" description="J" evidence="7">
    <location>
        <begin position="11"/>
        <end position="75"/>
    </location>
</feature>
<dbReference type="SMART" id="SM00271">
    <property type="entry name" value="DnaJ"/>
    <property type="match status" value="1"/>
</dbReference>
<dbReference type="GO" id="GO:0005681">
    <property type="term" value="C:spliceosomal complex"/>
    <property type="evidence" value="ECO:0007669"/>
    <property type="project" value="TreeGrafter"/>
</dbReference>
<dbReference type="PROSITE" id="PS50076">
    <property type="entry name" value="DNAJ_2"/>
    <property type="match status" value="1"/>
</dbReference>
<dbReference type="PRINTS" id="PR00625">
    <property type="entry name" value="JDOMAIN"/>
</dbReference>
<comment type="subcellular location">
    <subcellularLocation>
        <location evidence="2">Cytoplasm</location>
    </subcellularLocation>
    <subcellularLocation>
        <location evidence="1">Nucleus</location>
    </subcellularLocation>
</comment>
<evidence type="ECO:0000313" key="8">
    <source>
        <dbReference type="EMBL" id="KAF6026284.1"/>
    </source>
</evidence>
<dbReference type="InterPro" id="IPR052094">
    <property type="entry name" value="Pre-mRNA-splicing_ERAD"/>
</dbReference>
<comment type="caution">
    <text evidence="8">The sequence shown here is derived from an EMBL/GenBank/DDBJ whole genome shotgun (WGS) entry which is preliminary data.</text>
</comment>
<dbReference type="CDD" id="cd06257">
    <property type="entry name" value="DnaJ"/>
    <property type="match status" value="1"/>
</dbReference>
<organism evidence="8 9">
    <name type="scientific">Bugula neritina</name>
    <name type="common">Brown bryozoan</name>
    <name type="synonym">Sertularia neritina</name>
    <dbReference type="NCBI Taxonomy" id="10212"/>
    <lineage>
        <taxon>Eukaryota</taxon>
        <taxon>Metazoa</taxon>
        <taxon>Spiralia</taxon>
        <taxon>Lophotrochozoa</taxon>
        <taxon>Bryozoa</taxon>
        <taxon>Gymnolaemata</taxon>
        <taxon>Cheilostomatida</taxon>
        <taxon>Flustrina</taxon>
        <taxon>Buguloidea</taxon>
        <taxon>Bugulidae</taxon>
        <taxon>Bugula</taxon>
    </lineage>
</organism>
<evidence type="ECO:0000256" key="6">
    <source>
        <dbReference type="SAM" id="MobiDB-lite"/>
    </source>
</evidence>
<dbReference type="GO" id="GO:0000390">
    <property type="term" value="P:spliceosomal complex disassembly"/>
    <property type="evidence" value="ECO:0007669"/>
    <property type="project" value="TreeGrafter"/>
</dbReference>
<evidence type="ECO:0000256" key="4">
    <source>
        <dbReference type="ARBA" id="ARBA00023186"/>
    </source>
</evidence>
<sequence length="126" mass="14262">MAASFDYTKVDLYNILGIQIDATAKDVIKAYRKKALKYHPDKNKDPGAVEIFHQLSKALEVLTDEAARAAYDKILKARAAAQLRHKQLDAKRQKLKEDLEAREQAGVSEKQKNVQQARNLQAEVED</sequence>
<evidence type="ECO:0000256" key="1">
    <source>
        <dbReference type="ARBA" id="ARBA00004123"/>
    </source>
</evidence>
<evidence type="ECO:0000256" key="3">
    <source>
        <dbReference type="ARBA" id="ARBA00022490"/>
    </source>
</evidence>
<dbReference type="PANTHER" id="PTHR44313:SF1">
    <property type="entry name" value="DNAJ HOMOLOG SUBFAMILY C MEMBER 17"/>
    <property type="match status" value="1"/>
</dbReference>
<keyword evidence="5" id="KW-0539">Nucleus</keyword>
<evidence type="ECO:0000259" key="7">
    <source>
        <dbReference type="PROSITE" id="PS50076"/>
    </source>
</evidence>
<dbReference type="Gene3D" id="1.10.287.110">
    <property type="entry name" value="DnaJ domain"/>
    <property type="match status" value="1"/>
</dbReference>
<proteinExistence type="predicted"/>
<name>A0A7J7JL14_BUGNE</name>
<evidence type="ECO:0000256" key="2">
    <source>
        <dbReference type="ARBA" id="ARBA00004496"/>
    </source>
</evidence>
<gene>
    <name evidence="8" type="ORF">EB796_015412</name>
</gene>
<dbReference type="InterPro" id="IPR036869">
    <property type="entry name" value="J_dom_sf"/>
</dbReference>
<evidence type="ECO:0000256" key="5">
    <source>
        <dbReference type="ARBA" id="ARBA00023242"/>
    </source>
</evidence>
<dbReference type="OrthoDB" id="259708at2759"/>
<dbReference type="SUPFAM" id="SSF46565">
    <property type="entry name" value="Chaperone J-domain"/>
    <property type="match status" value="1"/>
</dbReference>
<dbReference type="PANTHER" id="PTHR44313">
    <property type="entry name" value="DNAJ HOMOLOG SUBFAMILY C MEMBER 17"/>
    <property type="match status" value="1"/>
</dbReference>
<dbReference type="EMBL" id="VXIV02002310">
    <property type="protein sequence ID" value="KAF6026284.1"/>
    <property type="molecule type" value="Genomic_DNA"/>
</dbReference>
<reference evidence="8" key="1">
    <citation type="submission" date="2020-06" db="EMBL/GenBank/DDBJ databases">
        <title>Draft genome of Bugula neritina, a colonial animal packing powerful symbionts and potential medicines.</title>
        <authorList>
            <person name="Rayko M."/>
        </authorList>
    </citation>
    <scope>NUCLEOTIDE SEQUENCE [LARGE SCALE GENOMIC DNA]</scope>
    <source>
        <strain evidence="8">Kwan_BN1</strain>
    </source>
</reference>
<feature type="region of interest" description="Disordered" evidence="6">
    <location>
        <begin position="99"/>
        <end position="126"/>
    </location>
</feature>
<dbReference type="Proteomes" id="UP000593567">
    <property type="component" value="Unassembled WGS sequence"/>
</dbReference>